<feature type="domain" description="Peptidase S8/S53" evidence="8">
    <location>
        <begin position="20"/>
        <end position="107"/>
    </location>
</feature>
<keyword evidence="4" id="KW-0720">Serine protease</keyword>
<dbReference type="PANTHER" id="PTHR43806">
    <property type="entry name" value="PEPTIDASE S8"/>
    <property type="match status" value="1"/>
</dbReference>
<dbReference type="PROSITE" id="PS00138">
    <property type="entry name" value="SUBTILASE_SER"/>
    <property type="match status" value="1"/>
</dbReference>
<dbReference type="InterPro" id="IPR023828">
    <property type="entry name" value="Peptidase_S8_Ser-AS"/>
</dbReference>
<sequence>MTIGAGKYGTDGPYYASSGSSGANALSIASAEVGKDEDEETKQPSYFSSWGGRYDLQVKPDTTAPGTDIFSSWPGESNSEFVLLSGTSMATPYVAGLAALFIGKHGRRKVHAKDFAKEMSMRIVATGSPLPWLWSNQTAAGDIIAPIHQVGGSLLNAAKAVKYTTGLNFESLDSMTPCTSKVIKGSHENKGMRRWSTHSKWRTGQVFKC</sequence>
<dbReference type="Proteomes" id="UP000738349">
    <property type="component" value="Unassembled WGS sequence"/>
</dbReference>
<dbReference type="InterPro" id="IPR036852">
    <property type="entry name" value="Peptidase_S8/S53_dom_sf"/>
</dbReference>
<dbReference type="InterPro" id="IPR050131">
    <property type="entry name" value="Peptidase_S8_subtilisin-like"/>
</dbReference>
<dbReference type="SUPFAM" id="SSF52743">
    <property type="entry name" value="Subtilisin-like"/>
    <property type="match status" value="1"/>
</dbReference>
<comment type="caution">
    <text evidence="9">The sequence shown here is derived from an EMBL/GenBank/DDBJ whole genome shotgun (WGS) entry which is preliminary data.</text>
</comment>
<feature type="transmembrane region" description="Helical" evidence="7">
    <location>
        <begin position="81"/>
        <end position="103"/>
    </location>
</feature>
<keyword evidence="7" id="KW-0472">Membrane</keyword>
<dbReference type="AlphaFoldDB" id="A0A9P9FGN7"/>
<keyword evidence="2" id="KW-0645">Protease</keyword>
<dbReference type="GO" id="GO:0004252">
    <property type="term" value="F:serine-type endopeptidase activity"/>
    <property type="evidence" value="ECO:0007669"/>
    <property type="project" value="InterPro"/>
</dbReference>
<dbReference type="PROSITE" id="PS51892">
    <property type="entry name" value="SUBTILASE"/>
    <property type="match status" value="1"/>
</dbReference>
<evidence type="ECO:0000256" key="2">
    <source>
        <dbReference type="ARBA" id="ARBA00022670"/>
    </source>
</evidence>
<keyword evidence="7" id="KW-0812">Transmembrane</keyword>
<evidence type="ECO:0000259" key="8">
    <source>
        <dbReference type="Pfam" id="PF00082"/>
    </source>
</evidence>
<dbReference type="Gene3D" id="3.40.50.200">
    <property type="entry name" value="Peptidase S8/S53 domain"/>
    <property type="match status" value="1"/>
</dbReference>
<evidence type="ECO:0000256" key="7">
    <source>
        <dbReference type="SAM" id="Phobius"/>
    </source>
</evidence>
<proteinExistence type="inferred from homology"/>
<dbReference type="InterPro" id="IPR000209">
    <property type="entry name" value="Peptidase_S8/S53_dom"/>
</dbReference>
<name>A0A9P9FGN7_9HYPO</name>
<evidence type="ECO:0000313" key="10">
    <source>
        <dbReference type="Proteomes" id="UP000738349"/>
    </source>
</evidence>
<comment type="caution">
    <text evidence="5">Lacks conserved residue(s) required for the propagation of feature annotation.</text>
</comment>
<evidence type="ECO:0000256" key="3">
    <source>
        <dbReference type="ARBA" id="ARBA00022801"/>
    </source>
</evidence>
<reference evidence="9" key="1">
    <citation type="journal article" date="2021" name="Nat. Commun.">
        <title>Genetic determinants of endophytism in the Arabidopsis root mycobiome.</title>
        <authorList>
            <person name="Mesny F."/>
            <person name="Miyauchi S."/>
            <person name="Thiergart T."/>
            <person name="Pickel B."/>
            <person name="Atanasova L."/>
            <person name="Karlsson M."/>
            <person name="Huettel B."/>
            <person name="Barry K.W."/>
            <person name="Haridas S."/>
            <person name="Chen C."/>
            <person name="Bauer D."/>
            <person name="Andreopoulos W."/>
            <person name="Pangilinan J."/>
            <person name="LaButti K."/>
            <person name="Riley R."/>
            <person name="Lipzen A."/>
            <person name="Clum A."/>
            <person name="Drula E."/>
            <person name="Henrissat B."/>
            <person name="Kohler A."/>
            <person name="Grigoriev I.V."/>
            <person name="Martin F.M."/>
            <person name="Hacquard S."/>
        </authorList>
    </citation>
    <scope>NUCLEOTIDE SEQUENCE</scope>
    <source>
        <strain evidence="9">MPI-CAGE-AT-0147</strain>
    </source>
</reference>
<evidence type="ECO:0000256" key="1">
    <source>
        <dbReference type="ARBA" id="ARBA00011073"/>
    </source>
</evidence>
<protein>
    <submittedName>
        <fullName evidence="9">Peptidase S8/S53 domain-containing protein</fullName>
    </submittedName>
</protein>
<evidence type="ECO:0000256" key="6">
    <source>
        <dbReference type="SAM" id="MobiDB-lite"/>
    </source>
</evidence>
<accession>A0A9P9FGN7</accession>
<evidence type="ECO:0000313" key="9">
    <source>
        <dbReference type="EMBL" id="KAH7160745.1"/>
    </source>
</evidence>
<evidence type="ECO:0000256" key="5">
    <source>
        <dbReference type="PROSITE-ProRule" id="PRU01240"/>
    </source>
</evidence>
<keyword evidence="10" id="KW-1185">Reference proteome</keyword>
<dbReference type="OrthoDB" id="5086855at2759"/>
<gene>
    <name evidence="9" type="ORF">EDB81DRAFT_324614</name>
</gene>
<evidence type="ECO:0000256" key="4">
    <source>
        <dbReference type="ARBA" id="ARBA00022825"/>
    </source>
</evidence>
<feature type="region of interest" description="Disordered" evidence="6">
    <location>
        <begin position="1"/>
        <end position="21"/>
    </location>
</feature>
<dbReference type="EMBL" id="JAGMUV010000004">
    <property type="protein sequence ID" value="KAH7160745.1"/>
    <property type="molecule type" value="Genomic_DNA"/>
</dbReference>
<dbReference type="Pfam" id="PF00082">
    <property type="entry name" value="Peptidase_S8"/>
    <property type="match status" value="1"/>
</dbReference>
<comment type="similarity">
    <text evidence="1 5">Belongs to the peptidase S8 family.</text>
</comment>
<organism evidence="9 10">
    <name type="scientific">Dactylonectria macrodidyma</name>
    <dbReference type="NCBI Taxonomy" id="307937"/>
    <lineage>
        <taxon>Eukaryota</taxon>
        <taxon>Fungi</taxon>
        <taxon>Dikarya</taxon>
        <taxon>Ascomycota</taxon>
        <taxon>Pezizomycotina</taxon>
        <taxon>Sordariomycetes</taxon>
        <taxon>Hypocreomycetidae</taxon>
        <taxon>Hypocreales</taxon>
        <taxon>Nectriaceae</taxon>
        <taxon>Dactylonectria</taxon>
    </lineage>
</organism>
<dbReference type="GO" id="GO:0006508">
    <property type="term" value="P:proteolysis"/>
    <property type="evidence" value="ECO:0007669"/>
    <property type="project" value="UniProtKB-KW"/>
</dbReference>
<keyword evidence="7" id="KW-1133">Transmembrane helix</keyword>
<dbReference type="PANTHER" id="PTHR43806:SF11">
    <property type="entry name" value="CEREVISIN-RELATED"/>
    <property type="match status" value="1"/>
</dbReference>
<keyword evidence="3" id="KW-0378">Hydrolase</keyword>